<dbReference type="InterPro" id="IPR042229">
    <property type="entry name" value="Listeria/Bacterioides_rpt_sf"/>
</dbReference>
<protein>
    <submittedName>
        <fullName evidence="4">InlB B-repeat-containing protein</fullName>
    </submittedName>
</protein>
<evidence type="ECO:0000259" key="3">
    <source>
        <dbReference type="Pfam" id="PF16403"/>
    </source>
</evidence>
<dbReference type="EMBL" id="JAKTMA010000017">
    <property type="protein sequence ID" value="MCR0233281.1"/>
    <property type="molecule type" value="Genomic_DNA"/>
</dbReference>
<sequence length="627" mass="70527">MKKLKKFLMCFSSIFFICCTLINVLAFSIDRNTDFKPKTSAEKNNAMHTSYGYWNNGGFFESVTWTVTGYDAETGKQKIRVRYYITHRGDSGSYIYQKVPVAIAVDGKKQATFKSYVGESNKIANKTQLCGEKTITLKPGIHEISLYDDKDGAITVVNVKKKFDVPEPDFTVKFYSWDGSLLKTEIVTKGDNATPPTPPNRPGYHFTGWDKPYTNITDDKDITAKYEINKYTVTWQDYNGTVLKTEIVNHGGNASPPTSPSRPGYTFTGWDSPYTNITSNRTITATYSIKYFNAVTSHWMEKDTSSGAWNPSGSLNSSGSMILHGQTDKQSLSYGSMYYPQPTSITGYELSSNSYEYNAPSGWTSKPNGTGVQVLQTISAEYYYRKKVYTVSFNSNGGTSCPSQSVKYKNKVPLPSPTKTDNKFMGWYTDSALKNKFDPNTQITGNVTLYAKWDEKPKITAEDMVIFEDLYTADQWKEELKNNATAADKEDGNITPKIKVIYDNTDLSKKGEYKVTYQVSDSVGNTVTKDIKVTVLDKTVGEEKTNKYIRSISSAYLDTLKPTSKWRLKSDLSAALHTTLAKTDIEAEETWHLTAADIERIKEFNKTHDYSPESNALFLSQFGNLKY</sequence>
<feature type="domain" description="Pesticidal crystal protein Cry22Aa Ig-like" evidence="3">
    <location>
        <begin position="482"/>
        <end position="535"/>
    </location>
</feature>
<dbReference type="AlphaFoldDB" id="A0AAP2UN03"/>
<dbReference type="InterPro" id="IPR032179">
    <property type="entry name" value="Cry22Aa_Ig-like"/>
</dbReference>
<comment type="caution">
    <text evidence="4">The sequence shown here is derived from an EMBL/GenBank/DDBJ whole genome shotgun (WGS) entry which is preliminary data.</text>
</comment>
<feature type="signal peptide" evidence="2">
    <location>
        <begin position="1"/>
        <end position="26"/>
    </location>
</feature>
<dbReference type="GO" id="GO:0030313">
    <property type="term" value="C:cell envelope"/>
    <property type="evidence" value="ECO:0007669"/>
    <property type="project" value="UniProtKB-SubCell"/>
</dbReference>
<evidence type="ECO:0000313" key="4">
    <source>
        <dbReference type="EMBL" id="MCR0233281.1"/>
    </source>
</evidence>
<dbReference type="Proteomes" id="UP001203972">
    <property type="component" value="Unassembled WGS sequence"/>
</dbReference>
<organism evidence="4 5">
    <name type="scientific">Clostridium innocuum</name>
    <dbReference type="NCBI Taxonomy" id="1522"/>
    <lineage>
        <taxon>Bacteria</taxon>
        <taxon>Bacillati</taxon>
        <taxon>Bacillota</taxon>
        <taxon>Clostridia</taxon>
        <taxon>Eubacteriales</taxon>
        <taxon>Clostridiaceae</taxon>
        <taxon>Clostridium</taxon>
    </lineage>
</organism>
<evidence type="ECO:0000256" key="2">
    <source>
        <dbReference type="SAM" id="SignalP"/>
    </source>
</evidence>
<dbReference type="Pfam" id="PF09479">
    <property type="entry name" value="Flg_new"/>
    <property type="match status" value="3"/>
</dbReference>
<proteinExistence type="predicted"/>
<evidence type="ECO:0000256" key="1">
    <source>
        <dbReference type="ARBA" id="ARBA00004196"/>
    </source>
</evidence>
<dbReference type="InterPro" id="IPR013783">
    <property type="entry name" value="Ig-like_fold"/>
</dbReference>
<dbReference type="Gene3D" id="2.60.40.4270">
    <property type="entry name" value="Listeria-Bacteroides repeat domain"/>
    <property type="match status" value="3"/>
</dbReference>
<gene>
    <name evidence="4" type="ORF">MKC95_10945</name>
</gene>
<dbReference type="Pfam" id="PF16403">
    <property type="entry name" value="Bact_surface_Ig-like"/>
    <property type="match status" value="1"/>
</dbReference>
<comment type="subcellular location">
    <subcellularLocation>
        <location evidence="1">Cell envelope</location>
    </subcellularLocation>
</comment>
<name>A0AAP2UN03_CLOIN</name>
<accession>A0AAP2UN03</accession>
<dbReference type="RefSeq" id="WP_002611824.1">
    <property type="nucleotide sequence ID" value="NZ_JBPFKS010000019.1"/>
</dbReference>
<keyword evidence="2" id="KW-0732">Signal</keyword>
<dbReference type="InterPro" id="IPR013378">
    <property type="entry name" value="InlB-like_B-rpt"/>
</dbReference>
<reference evidence="4" key="1">
    <citation type="journal article" date="2022" name="Clin. Infect. Dis.">
        <title>Association between Clostridium innocuum and antibiotic-associated diarrhea in adults and children: A cross-sectional study and comparative genomics analysis.</title>
        <authorList>
            <person name="Cherny K.E."/>
            <person name="Muscat E.B."/>
            <person name="Balaji A."/>
            <person name="Mukherjee J."/>
            <person name="Ozer E.A."/>
            <person name="Angarone M.P."/>
            <person name="Hauser A.R."/>
            <person name="Sichel J.S."/>
            <person name="Amponsah E."/>
            <person name="Kociolek L.K."/>
        </authorList>
    </citation>
    <scope>NUCLEOTIDE SEQUENCE</scope>
    <source>
        <strain evidence="4">NU1-AC-029v</strain>
    </source>
</reference>
<evidence type="ECO:0000313" key="5">
    <source>
        <dbReference type="Proteomes" id="UP001203972"/>
    </source>
</evidence>
<dbReference type="Gene3D" id="2.60.40.10">
    <property type="entry name" value="Immunoglobulins"/>
    <property type="match status" value="1"/>
</dbReference>
<feature type="chain" id="PRO_5043032942" evidence="2">
    <location>
        <begin position="27"/>
        <end position="627"/>
    </location>
</feature>
<dbReference type="NCBIfam" id="TIGR02543">
    <property type="entry name" value="List_Bact_rpt"/>
    <property type="match status" value="1"/>
</dbReference>